<dbReference type="InterPro" id="IPR029069">
    <property type="entry name" value="HotDog_dom_sf"/>
</dbReference>
<dbReference type="NCBIfam" id="TIGR00369">
    <property type="entry name" value="unchar_dom_1"/>
    <property type="match status" value="1"/>
</dbReference>
<dbReference type="EMBL" id="JBHUFL010000003">
    <property type="protein sequence ID" value="MFD1835714.1"/>
    <property type="molecule type" value="Genomic_DNA"/>
</dbReference>
<gene>
    <name evidence="4" type="ORF">ACFSDA_11610</name>
</gene>
<dbReference type="Pfam" id="PF03061">
    <property type="entry name" value="4HBT"/>
    <property type="match status" value="1"/>
</dbReference>
<dbReference type="Gene3D" id="3.10.129.10">
    <property type="entry name" value="Hotdog Thioesterase"/>
    <property type="match status" value="1"/>
</dbReference>
<evidence type="ECO:0000256" key="2">
    <source>
        <dbReference type="ARBA" id="ARBA00022801"/>
    </source>
</evidence>
<proteinExistence type="inferred from homology"/>
<dbReference type="InterPro" id="IPR006683">
    <property type="entry name" value="Thioestr_dom"/>
</dbReference>
<accession>A0ABW4PZH3</accession>
<evidence type="ECO:0000256" key="1">
    <source>
        <dbReference type="ARBA" id="ARBA00008324"/>
    </source>
</evidence>
<dbReference type="SUPFAM" id="SSF54637">
    <property type="entry name" value="Thioesterase/thiol ester dehydrase-isomerase"/>
    <property type="match status" value="1"/>
</dbReference>
<protein>
    <submittedName>
        <fullName evidence="4">Hotdog fold thioesterase</fullName>
    </submittedName>
</protein>
<dbReference type="CDD" id="cd03443">
    <property type="entry name" value="PaaI_thioesterase"/>
    <property type="match status" value="1"/>
</dbReference>
<sequence>MDEQLPRPVAERDPGTPLAAIPETLRTQLEESTRGTLVQRLGMRLVSLGADGGVMTMPVAGNTQPAGLLHGGATIALAESVASFAAILRAREVHGEGAQAVGTSVSALHHRSGRSGEVRAVCTVRHAGRQTASYLVDVHDEAGALLSTITVQTMLLPPR</sequence>
<dbReference type="RefSeq" id="WP_343904847.1">
    <property type="nucleotide sequence ID" value="NZ_BAAAIS010000003.1"/>
</dbReference>
<reference evidence="5" key="1">
    <citation type="journal article" date="2019" name="Int. J. Syst. Evol. Microbiol.">
        <title>The Global Catalogue of Microorganisms (GCM) 10K type strain sequencing project: providing services to taxonomists for standard genome sequencing and annotation.</title>
        <authorList>
            <consortium name="The Broad Institute Genomics Platform"/>
            <consortium name="The Broad Institute Genome Sequencing Center for Infectious Disease"/>
            <person name="Wu L."/>
            <person name="Ma J."/>
        </authorList>
    </citation>
    <scope>NUCLEOTIDE SEQUENCE [LARGE SCALE GENOMIC DNA]</scope>
    <source>
        <strain evidence="5">JCM 11650</strain>
    </source>
</reference>
<feature type="domain" description="Thioesterase" evidence="3">
    <location>
        <begin position="67"/>
        <end position="145"/>
    </location>
</feature>
<dbReference type="PANTHER" id="PTHR43240:SF5">
    <property type="entry name" value="1,4-DIHYDROXY-2-NAPHTHOYL-COA THIOESTERASE 1"/>
    <property type="match status" value="1"/>
</dbReference>
<name>A0ABW4PZH3_9MICO</name>
<dbReference type="PANTHER" id="PTHR43240">
    <property type="entry name" value="1,4-DIHYDROXY-2-NAPHTHOYL-COA THIOESTERASE 1"/>
    <property type="match status" value="1"/>
</dbReference>
<dbReference type="Proteomes" id="UP001597280">
    <property type="component" value="Unassembled WGS sequence"/>
</dbReference>
<dbReference type="InterPro" id="IPR003736">
    <property type="entry name" value="PAAI_dom"/>
</dbReference>
<keyword evidence="2" id="KW-0378">Hydrolase</keyword>
<evidence type="ECO:0000313" key="4">
    <source>
        <dbReference type="EMBL" id="MFD1835714.1"/>
    </source>
</evidence>
<organism evidence="4 5">
    <name type="scientific">Brachybacterium rhamnosum</name>
    <dbReference type="NCBI Taxonomy" id="173361"/>
    <lineage>
        <taxon>Bacteria</taxon>
        <taxon>Bacillati</taxon>
        <taxon>Actinomycetota</taxon>
        <taxon>Actinomycetes</taxon>
        <taxon>Micrococcales</taxon>
        <taxon>Dermabacteraceae</taxon>
        <taxon>Brachybacterium</taxon>
    </lineage>
</organism>
<comment type="similarity">
    <text evidence="1">Belongs to the thioesterase PaaI family.</text>
</comment>
<keyword evidence="5" id="KW-1185">Reference proteome</keyword>
<evidence type="ECO:0000313" key="5">
    <source>
        <dbReference type="Proteomes" id="UP001597280"/>
    </source>
</evidence>
<comment type="caution">
    <text evidence="4">The sequence shown here is derived from an EMBL/GenBank/DDBJ whole genome shotgun (WGS) entry which is preliminary data.</text>
</comment>
<evidence type="ECO:0000259" key="3">
    <source>
        <dbReference type="Pfam" id="PF03061"/>
    </source>
</evidence>